<keyword evidence="1" id="KW-0812">Transmembrane</keyword>
<keyword evidence="1" id="KW-1133">Transmembrane helix</keyword>
<evidence type="ECO:0000256" key="1">
    <source>
        <dbReference type="SAM" id="Phobius"/>
    </source>
</evidence>
<name>A0A2P2K9W4_RHIMU</name>
<feature type="transmembrane region" description="Helical" evidence="1">
    <location>
        <begin position="6"/>
        <end position="24"/>
    </location>
</feature>
<keyword evidence="1" id="KW-0472">Membrane</keyword>
<accession>A0A2P2K9W4</accession>
<reference evidence="2" key="1">
    <citation type="submission" date="2018-02" db="EMBL/GenBank/DDBJ databases">
        <title>Rhizophora mucronata_Transcriptome.</title>
        <authorList>
            <person name="Meera S.P."/>
            <person name="Sreeshan A."/>
            <person name="Augustine A."/>
        </authorList>
    </citation>
    <scope>NUCLEOTIDE SEQUENCE</scope>
    <source>
        <tissue evidence="2">Leaf</tissue>
    </source>
</reference>
<dbReference type="AlphaFoldDB" id="A0A2P2K9W4"/>
<evidence type="ECO:0000313" key="2">
    <source>
        <dbReference type="EMBL" id="MBX02491.1"/>
    </source>
</evidence>
<proteinExistence type="predicted"/>
<protein>
    <submittedName>
        <fullName evidence="2">Uncharacterized protein</fullName>
    </submittedName>
</protein>
<sequence length="75" mass="8414">METRCFCVTTSFLSAFMLFVMININSKGEKLGSLENSQTKYQVLSEKMDTPLSPSSCVNCFGGVGVCHFKSRHFY</sequence>
<organism evidence="2">
    <name type="scientific">Rhizophora mucronata</name>
    <name type="common">Asiatic mangrove</name>
    <dbReference type="NCBI Taxonomy" id="61149"/>
    <lineage>
        <taxon>Eukaryota</taxon>
        <taxon>Viridiplantae</taxon>
        <taxon>Streptophyta</taxon>
        <taxon>Embryophyta</taxon>
        <taxon>Tracheophyta</taxon>
        <taxon>Spermatophyta</taxon>
        <taxon>Magnoliopsida</taxon>
        <taxon>eudicotyledons</taxon>
        <taxon>Gunneridae</taxon>
        <taxon>Pentapetalae</taxon>
        <taxon>rosids</taxon>
        <taxon>fabids</taxon>
        <taxon>Malpighiales</taxon>
        <taxon>Rhizophoraceae</taxon>
        <taxon>Rhizophora</taxon>
    </lineage>
</organism>
<dbReference type="EMBL" id="GGEC01022007">
    <property type="protein sequence ID" value="MBX02491.1"/>
    <property type="molecule type" value="Transcribed_RNA"/>
</dbReference>